<dbReference type="SUPFAM" id="SSF143100">
    <property type="entry name" value="TTHA1013/TTHA0281-like"/>
    <property type="match status" value="1"/>
</dbReference>
<name>A0A7K3NG46_9BACT</name>
<gene>
    <name evidence="1" type="ORF">G3N56_00150</name>
</gene>
<dbReference type="GO" id="GO:0003677">
    <property type="term" value="F:DNA binding"/>
    <property type="evidence" value="ECO:0007669"/>
    <property type="project" value="InterPro"/>
</dbReference>
<dbReference type="RefSeq" id="WP_163300214.1">
    <property type="nucleotide sequence ID" value="NZ_JAAGRQ010000001.1"/>
</dbReference>
<protein>
    <submittedName>
        <fullName evidence="1">Type II toxin-antitoxin system HicB family antitoxin</fullName>
    </submittedName>
</protein>
<sequence length="144" mass="15441">MLIYHVTLTPDDNGAILVACPDLPEVATFGEDGQDALGYAVGAIEEALAARIAHKKDIPLPQKESMGLETVRLSTQTGLKVLLYATMRKLGVTKAELARRMGIARQHADRLLDLNHASRLDALDAAFLALGQEVAISLRSPQAA</sequence>
<dbReference type="AlphaFoldDB" id="A0A7K3NG46"/>
<proteinExistence type="predicted"/>
<organism evidence="1 2">
    <name type="scientific">Desulfolutivibrio sulfodismutans</name>
    <dbReference type="NCBI Taxonomy" id="63561"/>
    <lineage>
        <taxon>Bacteria</taxon>
        <taxon>Pseudomonadati</taxon>
        <taxon>Thermodesulfobacteriota</taxon>
        <taxon>Desulfovibrionia</taxon>
        <taxon>Desulfovibrionales</taxon>
        <taxon>Desulfovibrionaceae</taxon>
        <taxon>Desulfolutivibrio</taxon>
    </lineage>
</organism>
<dbReference type="EMBL" id="JAAGRQ010000001">
    <property type="protein sequence ID" value="NDY55156.1"/>
    <property type="molecule type" value="Genomic_DNA"/>
</dbReference>
<dbReference type="Proteomes" id="UP000469724">
    <property type="component" value="Unassembled WGS sequence"/>
</dbReference>
<comment type="caution">
    <text evidence="1">The sequence shown here is derived from an EMBL/GenBank/DDBJ whole genome shotgun (WGS) entry which is preliminary data.</text>
</comment>
<dbReference type="InterPro" id="IPR035069">
    <property type="entry name" value="TTHA1013/TTHA0281-like"/>
</dbReference>
<keyword evidence="2" id="KW-1185">Reference proteome</keyword>
<evidence type="ECO:0000313" key="2">
    <source>
        <dbReference type="Proteomes" id="UP000469724"/>
    </source>
</evidence>
<reference evidence="1 2" key="1">
    <citation type="submission" date="2020-02" db="EMBL/GenBank/DDBJ databases">
        <title>Comparative genomics of sulfur disproportionating microorganisms.</title>
        <authorList>
            <person name="Ward L.M."/>
            <person name="Bertran E."/>
            <person name="Johnston D.T."/>
        </authorList>
    </citation>
    <scope>NUCLEOTIDE SEQUENCE [LARGE SCALE GENOMIC DNA]</scope>
    <source>
        <strain evidence="1 2">DSM 3696</strain>
    </source>
</reference>
<dbReference type="InterPro" id="IPR010982">
    <property type="entry name" value="Lambda_DNA-bd_dom_sf"/>
</dbReference>
<dbReference type="Gene3D" id="3.30.160.250">
    <property type="match status" value="1"/>
</dbReference>
<dbReference type="SUPFAM" id="SSF47413">
    <property type="entry name" value="lambda repressor-like DNA-binding domains"/>
    <property type="match status" value="1"/>
</dbReference>
<accession>A0A7K3NG46</accession>
<evidence type="ECO:0000313" key="1">
    <source>
        <dbReference type="EMBL" id="NDY55156.1"/>
    </source>
</evidence>